<evidence type="ECO:0000313" key="4">
    <source>
        <dbReference type="EMBL" id="MBE9067128.1"/>
    </source>
</evidence>
<sequence length="525" mass="60213">MNALNRQSGQLQQRSDSSHIAFDELPSPSSLSPTKAQTSVLPLIAQLCQQLNQRQLNYCHWKSNAALDRSANGKNDLDLLIARSDVQEFTAILYGLGFKDARLPTVRELPGILNYYGYDQATEKFVHVHAHYQLILGHDTTKNYRLPIEEAYLQSSTIVGNLFKVPSLEFEYIVFVMRMILKHSSWDSILGFQGALTSTEQQELDFLTTQIDDAQVALILQQHLPFIDIHQFQIWARSLQPGYSKLSRMLVHQQLLSVLKAHGRQPHWQDISLKIWRRFVWGVRRYVFQQRTRKRFASGGLMIAIVGGDGSGKSTAVNELSQWLGKKIETNQVHLGKPPWSLTTFVLRALSKAGRALGMMPKQHISVQSLGNNSLHRFPGYLWLLRHVFMARDRYRLYRAARRWATNGRVVICDRYPLPQIKLMDGIQAGIIPNSMNTNRLVRFLINVEAQFYSHVLPPDIVIVLKVDPDIAAQRRPEDDPDWIRDRSQEIWNIDWSQDNCHVIDAGQPQEKVLADIKALVWSQL</sequence>
<dbReference type="GO" id="GO:0006227">
    <property type="term" value="P:dUDP biosynthetic process"/>
    <property type="evidence" value="ECO:0007669"/>
    <property type="project" value="TreeGrafter"/>
</dbReference>
<evidence type="ECO:0000256" key="2">
    <source>
        <dbReference type="ARBA" id="ARBA00022741"/>
    </source>
</evidence>
<protein>
    <recommendedName>
        <fullName evidence="1">Thymidylate kinase</fullName>
    </recommendedName>
</protein>
<evidence type="ECO:0000256" key="3">
    <source>
        <dbReference type="ARBA" id="ARBA00022840"/>
    </source>
</evidence>
<comment type="caution">
    <text evidence="4">The sequence shown here is derived from an EMBL/GenBank/DDBJ whole genome shotgun (WGS) entry which is preliminary data.</text>
</comment>
<dbReference type="GO" id="GO:0005524">
    <property type="term" value="F:ATP binding"/>
    <property type="evidence" value="ECO:0007669"/>
    <property type="project" value="UniProtKB-KW"/>
</dbReference>
<dbReference type="PANTHER" id="PTHR10344:SF4">
    <property type="entry name" value="UMP-CMP KINASE 2, MITOCHONDRIAL"/>
    <property type="match status" value="1"/>
</dbReference>
<dbReference type="SUPFAM" id="SSF52540">
    <property type="entry name" value="P-loop containing nucleoside triphosphate hydrolases"/>
    <property type="match status" value="1"/>
</dbReference>
<evidence type="ECO:0000313" key="5">
    <source>
        <dbReference type="Proteomes" id="UP000615026"/>
    </source>
</evidence>
<reference evidence="4" key="1">
    <citation type="submission" date="2020-10" db="EMBL/GenBank/DDBJ databases">
        <authorList>
            <person name="Castelo-Branco R."/>
            <person name="Eusebio N."/>
            <person name="Adriana R."/>
            <person name="Vieira A."/>
            <person name="Brugerolle De Fraissinette N."/>
            <person name="Rezende De Castro R."/>
            <person name="Schneider M.P."/>
            <person name="Vasconcelos V."/>
            <person name="Leao P.N."/>
        </authorList>
    </citation>
    <scope>NUCLEOTIDE SEQUENCE</scope>
    <source>
        <strain evidence="4">LEGE 11479</strain>
    </source>
</reference>
<dbReference type="EMBL" id="JADEXP010000077">
    <property type="protein sequence ID" value="MBE9067128.1"/>
    <property type="molecule type" value="Genomic_DNA"/>
</dbReference>
<dbReference type="AlphaFoldDB" id="A0A928X4L9"/>
<keyword evidence="5" id="KW-1185">Reference proteome</keyword>
<dbReference type="InterPro" id="IPR027417">
    <property type="entry name" value="P-loop_NTPase"/>
</dbReference>
<dbReference type="GO" id="GO:0004798">
    <property type="term" value="F:dTMP kinase activity"/>
    <property type="evidence" value="ECO:0007669"/>
    <property type="project" value="TreeGrafter"/>
</dbReference>
<gene>
    <name evidence="4" type="ORF">IQ260_10720</name>
</gene>
<accession>A0A928X4L9</accession>
<evidence type="ECO:0000256" key="1">
    <source>
        <dbReference type="ARBA" id="ARBA00017144"/>
    </source>
</evidence>
<dbReference type="GO" id="GO:0006233">
    <property type="term" value="P:dTDP biosynthetic process"/>
    <property type="evidence" value="ECO:0007669"/>
    <property type="project" value="TreeGrafter"/>
</dbReference>
<dbReference type="Gene3D" id="3.40.50.300">
    <property type="entry name" value="P-loop containing nucleotide triphosphate hydrolases"/>
    <property type="match status" value="1"/>
</dbReference>
<dbReference type="GO" id="GO:0006235">
    <property type="term" value="P:dTTP biosynthetic process"/>
    <property type="evidence" value="ECO:0007669"/>
    <property type="project" value="TreeGrafter"/>
</dbReference>
<proteinExistence type="predicted"/>
<name>A0A928X4L9_LEPEC</name>
<keyword evidence="3" id="KW-0067">ATP-binding</keyword>
<dbReference type="PANTHER" id="PTHR10344">
    <property type="entry name" value="THYMIDYLATE KINASE"/>
    <property type="match status" value="1"/>
</dbReference>
<organism evidence="4 5">
    <name type="scientific">Leptolyngbya cf. ectocarpi LEGE 11479</name>
    <dbReference type="NCBI Taxonomy" id="1828722"/>
    <lineage>
        <taxon>Bacteria</taxon>
        <taxon>Bacillati</taxon>
        <taxon>Cyanobacteriota</taxon>
        <taxon>Cyanophyceae</taxon>
        <taxon>Leptolyngbyales</taxon>
        <taxon>Leptolyngbyaceae</taxon>
        <taxon>Leptolyngbya group</taxon>
        <taxon>Leptolyngbya</taxon>
    </lineage>
</organism>
<dbReference type="Proteomes" id="UP000615026">
    <property type="component" value="Unassembled WGS sequence"/>
</dbReference>
<dbReference type="RefSeq" id="WP_193993098.1">
    <property type="nucleotide sequence ID" value="NZ_JADEXP010000077.1"/>
</dbReference>
<keyword evidence="2" id="KW-0547">Nucleotide-binding</keyword>
<dbReference type="GO" id="GO:0005737">
    <property type="term" value="C:cytoplasm"/>
    <property type="evidence" value="ECO:0007669"/>
    <property type="project" value="TreeGrafter"/>
</dbReference>